<name>A0A8E2EIL8_9PEZI</name>
<keyword evidence="2" id="KW-1185">Reference proteome</keyword>
<accession>A0A8E2EIL8</accession>
<dbReference type="Proteomes" id="UP000250266">
    <property type="component" value="Unassembled WGS sequence"/>
</dbReference>
<reference evidence="1 2" key="1">
    <citation type="journal article" date="2016" name="Nat. Commun.">
        <title>Ectomycorrhizal ecology is imprinted in the genome of the dominant symbiotic fungus Cenococcum geophilum.</title>
        <authorList>
            <consortium name="DOE Joint Genome Institute"/>
            <person name="Peter M."/>
            <person name="Kohler A."/>
            <person name="Ohm R.A."/>
            <person name="Kuo A."/>
            <person name="Krutzmann J."/>
            <person name="Morin E."/>
            <person name="Arend M."/>
            <person name="Barry K.W."/>
            <person name="Binder M."/>
            <person name="Choi C."/>
            <person name="Clum A."/>
            <person name="Copeland A."/>
            <person name="Grisel N."/>
            <person name="Haridas S."/>
            <person name="Kipfer T."/>
            <person name="LaButti K."/>
            <person name="Lindquist E."/>
            <person name="Lipzen A."/>
            <person name="Maire R."/>
            <person name="Meier B."/>
            <person name="Mihaltcheva S."/>
            <person name="Molinier V."/>
            <person name="Murat C."/>
            <person name="Poggeler S."/>
            <person name="Quandt C.A."/>
            <person name="Sperisen C."/>
            <person name="Tritt A."/>
            <person name="Tisserant E."/>
            <person name="Crous P.W."/>
            <person name="Henrissat B."/>
            <person name="Nehls U."/>
            <person name="Egli S."/>
            <person name="Spatafora J.W."/>
            <person name="Grigoriev I.V."/>
            <person name="Martin F.M."/>
        </authorList>
    </citation>
    <scope>NUCLEOTIDE SEQUENCE [LARGE SCALE GENOMIC DNA]</scope>
    <source>
        <strain evidence="1 2">CBS 459.81</strain>
    </source>
</reference>
<sequence length="164" mass="18131">MQMYKKAMDLDQSLSYATHHLRLPRLLVFHSSPLPKAANYSLTSSAAHPPYVSCQVLPASASRSPKEARQNLCTPFPITSAAHVTSPWILLPNKMHPTRSDSRCRWTFQLGTFLIYWSEKVRSTLRTFSPKWASLPASCLIALERAGAAKAGAAMADASHLHLS</sequence>
<organism evidence="1 2">
    <name type="scientific">Lepidopterella palustris CBS 459.81</name>
    <dbReference type="NCBI Taxonomy" id="1314670"/>
    <lineage>
        <taxon>Eukaryota</taxon>
        <taxon>Fungi</taxon>
        <taxon>Dikarya</taxon>
        <taxon>Ascomycota</taxon>
        <taxon>Pezizomycotina</taxon>
        <taxon>Dothideomycetes</taxon>
        <taxon>Pleosporomycetidae</taxon>
        <taxon>Mytilinidiales</taxon>
        <taxon>Argynnaceae</taxon>
        <taxon>Lepidopterella</taxon>
    </lineage>
</organism>
<evidence type="ECO:0000313" key="1">
    <source>
        <dbReference type="EMBL" id="OCK84621.1"/>
    </source>
</evidence>
<gene>
    <name evidence="1" type="ORF">K432DRAFT_105814</name>
</gene>
<proteinExistence type="predicted"/>
<dbReference type="AlphaFoldDB" id="A0A8E2EIL8"/>
<protein>
    <submittedName>
        <fullName evidence="1">Uncharacterized protein</fullName>
    </submittedName>
</protein>
<evidence type="ECO:0000313" key="2">
    <source>
        <dbReference type="Proteomes" id="UP000250266"/>
    </source>
</evidence>
<dbReference type="EMBL" id="KV744833">
    <property type="protein sequence ID" value="OCK84621.1"/>
    <property type="molecule type" value="Genomic_DNA"/>
</dbReference>